<accession>A0A1Y5F922</accession>
<dbReference type="PANTHER" id="PTHR36057">
    <property type="match status" value="1"/>
</dbReference>
<dbReference type="EMBL" id="MAAO01000010">
    <property type="protein sequence ID" value="OUR94835.1"/>
    <property type="molecule type" value="Genomic_DNA"/>
</dbReference>
<dbReference type="AlphaFoldDB" id="A0A1Y5F922"/>
<evidence type="ECO:0000313" key="1">
    <source>
        <dbReference type="EMBL" id="OUR94835.1"/>
    </source>
</evidence>
<dbReference type="PANTHER" id="PTHR36057:SF1">
    <property type="entry name" value="LIPOPROTEIN LIPID ATTACHMENT SITE-LIKE PROTEIN, PUTATIVE (DUF1223)-RELATED"/>
    <property type="match status" value="1"/>
</dbReference>
<proteinExistence type="predicted"/>
<evidence type="ECO:0008006" key="3">
    <source>
        <dbReference type="Google" id="ProtNLM"/>
    </source>
</evidence>
<dbReference type="SUPFAM" id="SSF52833">
    <property type="entry name" value="Thioredoxin-like"/>
    <property type="match status" value="1"/>
</dbReference>
<comment type="caution">
    <text evidence="1">The sequence shown here is derived from an EMBL/GenBank/DDBJ whole genome shotgun (WGS) entry which is preliminary data.</text>
</comment>
<gene>
    <name evidence="1" type="ORF">A9Q84_17145</name>
</gene>
<dbReference type="Proteomes" id="UP000196531">
    <property type="component" value="Unassembled WGS sequence"/>
</dbReference>
<dbReference type="Pfam" id="PF06764">
    <property type="entry name" value="DUF1223"/>
    <property type="match status" value="1"/>
</dbReference>
<dbReference type="InterPro" id="IPR010634">
    <property type="entry name" value="DUF1223"/>
</dbReference>
<dbReference type="InterPro" id="IPR036249">
    <property type="entry name" value="Thioredoxin-like_sf"/>
</dbReference>
<organism evidence="1 2">
    <name type="scientific">Halobacteriovorax marinus</name>
    <dbReference type="NCBI Taxonomy" id="97084"/>
    <lineage>
        <taxon>Bacteria</taxon>
        <taxon>Pseudomonadati</taxon>
        <taxon>Bdellovibrionota</taxon>
        <taxon>Bacteriovoracia</taxon>
        <taxon>Bacteriovoracales</taxon>
        <taxon>Halobacteriovoraceae</taxon>
        <taxon>Halobacteriovorax</taxon>
    </lineage>
</organism>
<name>A0A1Y5F922_9BACT</name>
<sequence>MKKLTILLFLFSQNSLSCEESYQSTGFTPQVIELYTSEGCSSCPPADRWMNSLKGDKRLWKEVFPLKFHVDYWDYIGWKDVLAKSQHTQRQRNYASTWKSRNVYTPGFVLNGREWRSYFSRKVPVSKNYSGPILKVKRGSGQYEIEYKNSSKERVHLSMAILGSGIKHKIRRGENAGKFFNHNFAVLDYRTFSLSREKLNISIPTIKKGSAEGYHAVFWVEKSPSREIIQATGGCALY</sequence>
<reference evidence="2" key="1">
    <citation type="journal article" date="2017" name="Proc. Natl. Acad. Sci. U.S.A.">
        <title>Simulation of Deepwater Horizon oil plume reveals substrate specialization within a complex community of hydrocarbon-degraders.</title>
        <authorList>
            <person name="Hu P."/>
            <person name="Dubinsky E.A."/>
            <person name="Probst A.J."/>
            <person name="Wang J."/>
            <person name="Sieber C.M.K."/>
            <person name="Tom L.M."/>
            <person name="Gardinali P."/>
            <person name="Banfield J.F."/>
            <person name="Atlas R.M."/>
            <person name="Andersen G.L."/>
        </authorList>
    </citation>
    <scope>NUCLEOTIDE SEQUENCE [LARGE SCALE GENOMIC DNA]</scope>
</reference>
<protein>
    <recommendedName>
        <fullName evidence="3">DUF1223 domain-containing protein</fullName>
    </recommendedName>
</protein>
<evidence type="ECO:0000313" key="2">
    <source>
        <dbReference type="Proteomes" id="UP000196531"/>
    </source>
</evidence>